<evidence type="ECO:0000256" key="5">
    <source>
        <dbReference type="ARBA" id="ARBA00023136"/>
    </source>
</evidence>
<organism evidence="7 8">
    <name type="scientific">Hymenobacter gelipurpurascens</name>
    <dbReference type="NCBI Taxonomy" id="89968"/>
    <lineage>
        <taxon>Bacteria</taxon>
        <taxon>Pseudomonadati</taxon>
        <taxon>Bacteroidota</taxon>
        <taxon>Cytophagia</taxon>
        <taxon>Cytophagales</taxon>
        <taxon>Hymenobacteraceae</taxon>
        <taxon>Hymenobacter</taxon>
    </lineage>
</organism>
<feature type="transmembrane region" description="Helical" evidence="6">
    <location>
        <begin position="39"/>
        <end position="62"/>
    </location>
</feature>
<evidence type="ECO:0000256" key="1">
    <source>
        <dbReference type="ARBA" id="ARBA00004651"/>
    </source>
</evidence>
<feature type="transmembrane region" description="Helical" evidence="6">
    <location>
        <begin position="349"/>
        <end position="368"/>
    </location>
</feature>
<feature type="transmembrane region" description="Helical" evidence="6">
    <location>
        <begin position="380"/>
        <end position="402"/>
    </location>
</feature>
<evidence type="ECO:0000256" key="6">
    <source>
        <dbReference type="SAM" id="Phobius"/>
    </source>
</evidence>
<comment type="subcellular location">
    <subcellularLocation>
        <location evidence="1">Cell membrane</location>
        <topology evidence="1">Multi-pass membrane protein</topology>
    </subcellularLocation>
</comment>
<evidence type="ECO:0000256" key="4">
    <source>
        <dbReference type="ARBA" id="ARBA00022989"/>
    </source>
</evidence>
<feature type="transmembrane region" description="Helical" evidence="6">
    <location>
        <begin position="187"/>
        <end position="207"/>
    </location>
</feature>
<feature type="transmembrane region" description="Helical" evidence="6">
    <location>
        <begin position="441"/>
        <end position="460"/>
    </location>
</feature>
<dbReference type="AlphaFoldDB" id="A0A212UGY2"/>
<keyword evidence="8" id="KW-1185">Reference proteome</keyword>
<dbReference type="RefSeq" id="WP_141106645.1">
    <property type="nucleotide sequence ID" value="NZ_FYEW01000004.1"/>
</dbReference>
<evidence type="ECO:0000313" key="8">
    <source>
        <dbReference type="Proteomes" id="UP000198131"/>
    </source>
</evidence>
<dbReference type="GO" id="GO:0005886">
    <property type="term" value="C:plasma membrane"/>
    <property type="evidence" value="ECO:0007669"/>
    <property type="project" value="UniProtKB-SubCell"/>
</dbReference>
<feature type="transmembrane region" description="Helical" evidence="6">
    <location>
        <begin position="12"/>
        <end position="33"/>
    </location>
</feature>
<feature type="transmembrane region" description="Helical" evidence="6">
    <location>
        <begin position="83"/>
        <end position="108"/>
    </location>
</feature>
<dbReference type="Proteomes" id="UP000198131">
    <property type="component" value="Unassembled WGS sequence"/>
</dbReference>
<dbReference type="PANTHER" id="PTHR30250">
    <property type="entry name" value="PST FAMILY PREDICTED COLANIC ACID TRANSPORTER"/>
    <property type="match status" value="1"/>
</dbReference>
<keyword evidence="3 6" id="KW-0812">Transmembrane</keyword>
<feature type="transmembrane region" description="Helical" evidence="6">
    <location>
        <begin position="162"/>
        <end position="181"/>
    </location>
</feature>
<reference evidence="8" key="1">
    <citation type="submission" date="2017-06" db="EMBL/GenBank/DDBJ databases">
        <authorList>
            <person name="Varghese N."/>
            <person name="Submissions S."/>
        </authorList>
    </citation>
    <scope>NUCLEOTIDE SEQUENCE [LARGE SCALE GENOMIC DNA]</scope>
    <source>
        <strain evidence="8">DSM 11116</strain>
    </source>
</reference>
<accession>A0A212UGY2</accession>
<evidence type="ECO:0000256" key="2">
    <source>
        <dbReference type="ARBA" id="ARBA00022475"/>
    </source>
</evidence>
<feature type="transmembrane region" description="Helical" evidence="6">
    <location>
        <begin position="128"/>
        <end position="150"/>
    </location>
</feature>
<dbReference type="InterPro" id="IPR050833">
    <property type="entry name" value="Poly_Biosynth_Transport"/>
</dbReference>
<sequence>MSTASRLVSGAAISWIQIIVNVISQLALVPIMLSHWSVASYGIWLAVQSLITLMSVLDLGHHEYLTYEFMRIGTAKLSDLSKYLWSGMLFSFLISLSQVMVFAILWKINSWQWLFGDLNKDNALIEQGSILLLLYSVNWCLSFSLLGLIYRVLLPFGYYTRMAWWNLFTTTSLTIITITAIVLGANILVTGTTITVCSTSMSILVYVDLAKKLKKEGILFSSPSWHLGLNNFLNSLVIASKGVLENVRQQGVRLFLPKAVGVSGLATFSTIKTGSNLALQGLNTVIQPLMPELMRFLHQRDQARLEAAFGTVWVIVVGLMAPAIVILQFVVEPLYTLWTRGQVPFNPSLFALLTAGVLVFAVAQPAVAVVKGNNLLRPQLLISFCSAALIVIGVPLCLPIAGLIGVGVLLLAAELVAAFCYIAVAVKWLKKNALQWPSASFTVAVISVAIAIIANLMLVWLPAMKWITLMLSLALLLINSIRFWRRLPDIATQRVRSIYDGWRARKRLMANA</sequence>
<protein>
    <submittedName>
        <fullName evidence="7">Membrane protein involved in the export of O-antigen and teichoic acid</fullName>
    </submittedName>
</protein>
<evidence type="ECO:0000313" key="7">
    <source>
        <dbReference type="EMBL" id="SNC77528.1"/>
    </source>
</evidence>
<dbReference type="EMBL" id="FYEW01000004">
    <property type="protein sequence ID" value="SNC77528.1"/>
    <property type="molecule type" value="Genomic_DNA"/>
</dbReference>
<gene>
    <name evidence="7" type="ORF">SAMN06265337_4114</name>
</gene>
<keyword evidence="5 6" id="KW-0472">Membrane</keyword>
<evidence type="ECO:0000256" key="3">
    <source>
        <dbReference type="ARBA" id="ARBA00022692"/>
    </source>
</evidence>
<dbReference type="OrthoDB" id="7011692at2"/>
<feature type="transmembrane region" description="Helical" evidence="6">
    <location>
        <begin position="408"/>
        <end position="429"/>
    </location>
</feature>
<keyword evidence="2" id="KW-1003">Cell membrane</keyword>
<proteinExistence type="predicted"/>
<feature type="transmembrane region" description="Helical" evidence="6">
    <location>
        <begin position="307"/>
        <end position="329"/>
    </location>
</feature>
<feature type="transmembrane region" description="Helical" evidence="6">
    <location>
        <begin position="466"/>
        <end position="484"/>
    </location>
</feature>
<dbReference type="PANTHER" id="PTHR30250:SF11">
    <property type="entry name" value="O-ANTIGEN TRANSPORTER-RELATED"/>
    <property type="match status" value="1"/>
</dbReference>
<keyword evidence="4 6" id="KW-1133">Transmembrane helix</keyword>
<name>A0A212UGY2_9BACT</name>